<feature type="transmembrane region" description="Helical" evidence="2">
    <location>
        <begin position="386"/>
        <end position="410"/>
    </location>
</feature>
<sequence>MDERVSLEFFSALELDGIHYYSIGFCLAAFFVLIIFQCVLYGLTPCNFICCSPLLGGFFRILSLSTDFVENYADEIPSLGAVTSRNPRMKELIKRKNTASGAAVLIIFFILIVSFYFSITAELASTRTCAQVQTLGSLDLYELSFGLDVEVTIYVNTDDGFLDKDAARTLIDAWNVGTNVSTISVDSVAINFVADSHWLLYSADPLTLPLSALHIETIDHVKLQSRYRDYSSGFPFYGNTETTDEIGRRDLMMISQSDVEIRSDFANISMTIPTAITQVVRDAWDMRTDFRPDVEGLKFMRPDRVPLFDVNRSTPLLADATDAFTLAFAPYEIGSEAVLLECEGTIEIIIGILEKGAIYLALYPVVKIILEALARGYQWLVPTLIIGVAVSSCLIPVPLIFALSSVGFYYAHAHYPLTSQLLYDIAACGSIIMMIAGFQSIICTVFYLIKFGRMGGWSLIKEAMSRLKTKRLRNRERSKHRQAVKQRSLGEGSARPNPLTGPMASSSTLTDSSDAV</sequence>
<evidence type="ECO:0000313" key="4">
    <source>
        <dbReference type="Proteomes" id="UP000717585"/>
    </source>
</evidence>
<dbReference type="Proteomes" id="UP000717585">
    <property type="component" value="Unassembled WGS sequence"/>
</dbReference>
<feature type="compositionally biased region" description="Low complexity" evidence="1">
    <location>
        <begin position="504"/>
        <end position="516"/>
    </location>
</feature>
<proteinExistence type="predicted"/>
<organism evidence="3 4">
    <name type="scientific">Carpediemonas membranifera</name>
    <dbReference type="NCBI Taxonomy" id="201153"/>
    <lineage>
        <taxon>Eukaryota</taxon>
        <taxon>Metamonada</taxon>
        <taxon>Carpediemonas-like organisms</taxon>
        <taxon>Carpediemonas</taxon>
    </lineage>
</organism>
<keyword evidence="4" id="KW-1185">Reference proteome</keyword>
<keyword evidence="2" id="KW-0472">Membrane</keyword>
<gene>
    <name evidence="3" type="ORF">J8273_1864</name>
</gene>
<accession>A0A8J6E4E0</accession>
<dbReference type="AlphaFoldDB" id="A0A8J6E4E0"/>
<dbReference type="EMBL" id="JAHDYR010000005">
    <property type="protein sequence ID" value="KAG9396821.1"/>
    <property type="molecule type" value="Genomic_DNA"/>
</dbReference>
<feature type="transmembrane region" description="Helical" evidence="2">
    <location>
        <begin position="98"/>
        <end position="119"/>
    </location>
</feature>
<evidence type="ECO:0000313" key="3">
    <source>
        <dbReference type="EMBL" id="KAG9396821.1"/>
    </source>
</evidence>
<feature type="region of interest" description="Disordered" evidence="1">
    <location>
        <begin position="471"/>
        <end position="516"/>
    </location>
</feature>
<comment type="caution">
    <text evidence="3">The sequence shown here is derived from an EMBL/GenBank/DDBJ whole genome shotgun (WGS) entry which is preliminary data.</text>
</comment>
<reference evidence="3" key="1">
    <citation type="submission" date="2021-05" db="EMBL/GenBank/DDBJ databases">
        <title>A free-living protist that lacks canonical eukaryotic 1 DNA replication and segregation systems.</title>
        <authorList>
            <person name="Salas-Leiva D.E."/>
            <person name="Tromer E.C."/>
            <person name="Curtis B.A."/>
            <person name="Jerlstrom-Hultqvist J."/>
            <person name="Kolisko M."/>
            <person name="Yi Z."/>
            <person name="Salas-Leiva J.S."/>
            <person name="Gallot-Lavallee L."/>
            <person name="Kops G.J.P.L."/>
            <person name="Archibald J.M."/>
            <person name="Simpson A.G.B."/>
            <person name="Roger A.J."/>
        </authorList>
    </citation>
    <scope>NUCLEOTIDE SEQUENCE</scope>
    <source>
        <strain evidence="3">BICM</strain>
    </source>
</reference>
<keyword evidence="2" id="KW-0812">Transmembrane</keyword>
<evidence type="ECO:0008006" key="5">
    <source>
        <dbReference type="Google" id="ProtNLM"/>
    </source>
</evidence>
<feature type="compositionally biased region" description="Basic residues" evidence="1">
    <location>
        <begin position="471"/>
        <end position="484"/>
    </location>
</feature>
<evidence type="ECO:0000256" key="1">
    <source>
        <dbReference type="SAM" id="MobiDB-lite"/>
    </source>
</evidence>
<protein>
    <recommendedName>
        <fullName evidence="5">Transmembrane protein</fullName>
    </recommendedName>
</protein>
<keyword evidence="2" id="KW-1133">Transmembrane helix</keyword>
<evidence type="ECO:0000256" key="2">
    <source>
        <dbReference type="SAM" id="Phobius"/>
    </source>
</evidence>
<feature type="transmembrane region" description="Helical" evidence="2">
    <location>
        <begin position="422"/>
        <end position="449"/>
    </location>
</feature>
<feature type="transmembrane region" description="Helical" evidence="2">
    <location>
        <begin position="20"/>
        <end position="43"/>
    </location>
</feature>
<name>A0A8J6E4E0_9EUKA</name>